<evidence type="ECO:0000256" key="1">
    <source>
        <dbReference type="ARBA" id="ARBA00022714"/>
    </source>
</evidence>
<dbReference type="EMBL" id="WNXQ01000004">
    <property type="protein sequence ID" value="MWB78351.1"/>
    <property type="molecule type" value="Genomic_DNA"/>
</dbReference>
<name>A0A844W6A7_9RHOB</name>
<dbReference type="InterPro" id="IPR017941">
    <property type="entry name" value="Rieske_2Fe-2S"/>
</dbReference>
<dbReference type="GO" id="GO:0016491">
    <property type="term" value="F:oxidoreductase activity"/>
    <property type="evidence" value="ECO:0007669"/>
    <property type="project" value="UniProtKB-KW"/>
</dbReference>
<dbReference type="InterPro" id="IPR036922">
    <property type="entry name" value="Rieske_2Fe-2S_sf"/>
</dbReference>
<evidence type="ECO:0000256" key="6">
    <source>
        <dbReference type="SAM" id="MobiDB-lite"/>
    </source>
</evidence>
<dbReference type="Proteomes" id="UP000443843">
    <property type="component" value="Unassembled WGS sequence"/>
</dbReference>
<keyword evidence="1" id="KW-0001">2Fe-2S</keyword>
<feature type="domain" description="Rieske" evidence="7">
    <location>
        <begin position="43"/>
        <end position="145"/>
    </location>
</feature>
<dbReference type="Gene3D" id="3.90.380.10">
    <property type="entry name" value="Naphthalene 1,2-dioxygenase Alpha Subunit, Chain A, domain 1"/>
    <property type="match status" value="1"/>
</dbReference>
<evidence type="ECO:0000256" key="4">
    <source>
        <dbReference type="ARBA" id="ARBA00023004"/>
    </source>
</evidence>
<organism evidence="8 9">
    <name type="scientific">Pseudooceanicola pacificus</name>
    <dbReference type="NCBI Taxonomy" id="2676438"/>
    <lineage>
        <taxon>Bacteria</taxon>
        <taxon>Pseudomonadati</taxon>
        <taxon>Pseudomonadota</taxon>
        <taxon>Alphaproteobacteria</taxon>
        <taxon>Rhodobacterales</taxon>
        <taxon>Paracoccaceae</taxon>
        <taxon>Pseudooceanicola</taxon>
    </lineage>
</organism>
<dbReference type="InterPro" id="IPR044043">
    <property type="entry name" value="VanA_C_cat"/>
</dbReference>
<evidence type="ECO:0000256" key="3">
    <source>
        <dbReference type="ARBA" id="ARBA00023002"/>
    </source>
</evidence>
<protein>
    <submittedName>
        <fullName evidence="8">Rieske 2Fe-2S domain-containing protein</fullName>
    </submittedName>
</protein>
<evidence type="ECO:0000259" key="7">
    <source>
        <dbReference type="PROSITE" id="PS51296"/>
    </source>
</evidence>
<feature type="region of interest" description="Disordered" evidence="6">
    <location>
        <begin position="1"/>
        <end position="27"/>
    </location>
</feature>
<comment type="caution">
    <text evidence="8">The sequence shown here is derived from an EMBL/GenBank/DDBJ whole genome shotgun (WGS) entry which is preliminary data.</text>
</comment>
<dbReference type="Pfam" id="PF00355">
    <property type="entry name" value="Rieske"/>
    <property type="match status" value="1"/>
</dbReference>
<dbReference type="GO" id="GO:0005506">
    <property type="term" value="F:iron ion binding"/>
    <property type="evidence" value="ECO:0007669"/>
    <property type="project" value="InterPro"/>
</dbReference>
<dbReference type="Gene3D" id="2.102.10.10">
    <property type="entry name" value="Rieske [2Fe-2S] iron-sulphur domain"/>
    <property type="match status" value="1"/>
</dbReference>
<dbReference type="SUPFAM" id="SSF50022">
    <property type="entry name" value="ISP domain"/>
    <property type="match status" value="1"/>
</dbReference>
<dbReference type="PANTHER" id="PTHR21266:SF60">
    <property type="entry name" value="3-KETOSTEROID-9-ALPHA-MONOOXYGENASE, OXYGENASE COMPONENT"/>
    <property type="match status" value="1"/>
</dbReference>
<gene>
    <name evidence="8" type="ORF">GLS40_09965</name>
</gene>
<dbReference type="PROSITE" id="PS00570">
    <property type="entry name" value="RING_HYDROXYL_ALPHA"/>
    <property type="match status" value="1"/>
</dbReference>
<dbReference type="InterPro" id="IPR015881">
    <property type="entry name" value="ARHD_Rieske_2Fe_2S"/>
</dbReference>
<dbReference type="InterPro" id="IPR050584">
    <property type="entry name" value="Cholesterol_7-desaturase"/>
</dbReference>
<keyword evidence="4" id="KW-0408">Iron</keyword>
<keyword evidence="9" id="KW-1185">Reference proteome</keyword>
<sequence length="390" mass="43467">MSTRTCCGPARPSRQPGDGRTPAGLPRTAREEAMERIFVKRAWYMVAWSDEIAAGDKHRVMVMNAPIVLYRDTAGRLVALEDRCCHRAAPLSIGRIEGDDLRCMYHGLKFDRTGRCIEIPGQDRIPPHACVRSYAVTEGGGWVWIWMDDPASADPDLIPPVRAVDDPAWIFRRGHLDYDANYMLINDNLLDFSHLSYVHENTFGDSPLFALTRPRISKLDRGVRISRWLRDMPMPRTSLKGGSGKTDRWMTYDFLVPGALLMTSGTYPAGTAERCGDQAPDGVDPIEASCTCQLILPITDTTARYFFTNGPSSRTGSAEQAEHAMQLTLRAFDEDKEMIEAQSRTLSLDPYVKMVPVSADAALSMFRWKMNDLMKAEAEQAEPGTEGAVA</sequence>
<dbReference type="PANTHER" id="PTHR21266">
    <property type="entry name" value="IRON-SULFUR DOMAIN CONTAINING PROTEIN"/>
    <property type="match status" value="1"/>
</dbReference>
<evidence type="ECO:0000313" key="8">
    <source>
        <dbReference type="EMBL" id="MWB78351.1"/>
    </source>
</evidence>
<evidence type="ECO:0000256" key="2">
    <source>
        <dbReference type="ARBA" id="ARBA00022723"/>
    </source>
</evidence>
<dbReference type="GO" id="GO:0051537">
    <property type="term" value="F:2 iron, 2 sulfur cluster binding"/>
    <property type="evidence" value="ECO:0007669"/>
    <property type="project" value="UniProtKB-KW"/>
</dbReference>
<dbReference type="Pfam" id="PF19112">
    <property type="entry name" value="VanA_C"/>
    <property type="match status" value="1"/>
</dbReference>
<keyword evidence="3" id="KW-0560">Oxidoreductase</keyword>
<evidence type="ECO:0000313" key="9">
    <source>
        <dbReference type="Proteomes" id="UP000443843"/>
    </source>
</evidence>
<dbReference type="PROSITE" id="PS51296">
    <property type="entry name" value="RIESKE"/>
    <property type="match status" value="1"/>
</dbReference>
<dbReference type="SUPFAM" id="SSF55961">
    <property type="entry name" value="Bet v1-like"/>
    <property type="match status" value="1"/>
</dbReference>
<keyword evidence="5" id="KW-0411">Iron-sulfur</keyword>
<keyword evidence="2" id="KW-0479">Metal-binding</keyword>
<dbReference type="AlphaFoldDB" id="A0A844W6A7"/>
<evidence type="ECO:0000256" key="5">
    <source>
        <dbReference type="ARBA" id="ARBA00023014"/>
    </source>
</evidence>
<reference evidence="8 9" key="1">
    <citation type="submission" date="2019-11" db="EMBL/GenBank/DDBJ databases">
        <title>Pseudooceanicola pacifica sp. nov., isolated from deep-sea sediment of the Pacific Ocean.</title>
        <authorList>
            <person name="Lyu L."/>
        </authorList>
    </citation>
    <scope>NUCLEOTIDE SEQUENCE [LARGE SCALE GENOMIC DNA]</scope>
    <source>
        <strain evidence="8 9">216_PA32_1</strain>
    </source>
</reference>
<dbReference type="CDD" id="cd08878">
    <property type="entry name" value="RHO_alpha_C_DMO-like"/>
    <property type="match status" value="1"/>
</dbReference>
<proteinExistence type="predicted"/>
<accession>A0A844W6A7</accession>